<dbReference type="VEuPathDB" id="FungiDB:PITG_17214"/>
<evidence type="ECO:0000313" key="3">
    <source>
        <dbReference type="Proteomes" id="UP000006643"/>
    </source>
</evidence>
<dbReference type="AlphaFoldDB" id="D0NVA0"/>
<sequence>MRVLLWVLIATLAIFVSSCEAASFDKNKPLPRVLSSKSTSHVRAVENAIEIDTRRGDSGRDETEERGIAQTIADKAKSISKRTVDTSKHLSKRTVELWRRLKAWYLKKEAGILERRFKELVAEKKTYADVNGKLCCIVGGGRLRQASSGFSRSIMNG</sequence>
<gene>
    <name evidence="2" type="ORF">PITG_17214</name>
</gene>
<dbReference type="HOGENOM" id="CLU_1558292_0_0_1"/>
<keyword evidence="1" id="KW-0732">Signal</keyword>
<accession>D0NVA0</accession>
<dbReference type="RefSeq" id="XP_002897091.1">
    <property type="nucleotide sequence ID" value="XM_002897045.2"/>
</dbReference>
<dbReference type="GeneID" id="9468693"/>
<evidence type="ECO:0000256" key="1">
    <source>
        <dbReference type="SAM" id="SignalP"/>
    </source>
</evidence>
<dbReference type="EMBL" id="DS028167">
    <property type="protein sequence ID" value="EEY66572.1"/>
    <property type="molecule type" value="Genomic_DNA"/>
</dbReference>
<reference evidence="3" key="1">
    <citation type="journal article" date="2009" name="Nature">
        <title>Genome sequence and analysis of the Irish potato famine pathogen Phytophthora infestans.</title>
        <authorList>
            <consortium name="The Broad Institute Genome Sequencing Platform"/>
            <person name="Haas B.J."/>
            <person name="Kamoun S."/>
            <person name="Zody M.C."/>
            <person name="Jiang R.H."/>
            <person name="Handsaker R.E."/>
            <person name="Cano L.M."/>
            <person name="Grabherr M."/>
            <person name="Kodira C.D."/>
            <person name="Raffaele S."/>
            <person name="Torto-Alalibo T."/>
            <person name="Bozkurt T.O."/>
            <person name="Ah-Fong A.M."/>
            <person name="Alvarado L."/>
            <person name="Anderson V.L."/>
            <person name="Armstrong M.R."/>
            <person name="Avrova A."/>
            <person name="Baxter L."/>
            <person name="Beynon J."/>
            <person name="Boevink P.C."/>
            <person name="Bollmann S.R."/>
            <person name="Bos J.I."/>
            <person name="Bulone V."/>
            <person name="Cai G."/>
            <person name="Cakir C."/>
            <person name="Carrington J.C."/>
            <person name="Chawner M."/>
            <person name="Conti L."/>
            <person name="Costanzo S."/>
            <person name="Ewan R."/>
            <person name="Fahlgren N."/>
            <person name="Fischbach M.A."/>
            <person name="Fugelstad J."/>
            <person name="Gilroy E.M."/>
            <person name="Gnerre S."/>
            <person name="Green P.J."/>
            <person name="Grenville-Briggs L.J."/>
            <person name="Griffith J."/>
            <person name="Grunwald N.J."/>
            <person name="Horn K."/>
            <person name="Horner N.R."/>
            <person name="Hu C.H."/>
            <person name="Huitema E."/>
            <person name="Jeong D.H."/>
            <person name="Jones A.M."/>
            <person name="Jones J.D."/>
            <person name="Jones R.W."/>
            <person name="Karlsson E.K."/>
            <person name="Kunjeti S.G."/>
            <person name="Lamour K."/>
            <person name="Liu Z."/>
            <person name="Ma L."/>
            <person name="Maclean D."/>
            <person name="Chibucos M.C."/>
            <person name="McDonald H."/>
            <person name="McWalters J."/>
            <person name="Meijer H.J."/>
            <person name="Morgan W."/>
            <person name="Morris P.F."/>
            <person name="Munro C.A."/>
            <person name="O'Neill K."/>
            <person name="Ospina-Giraldo M."/>
            <person name="Pinzon A."/>
            <person name="Pritchard L."/>
            <person name="Ramsahoye B."/>
            <person name="Ren Q."/>
            <person name="Restrepo S."/>
            <person name="Roy S."/>
            <person name="Sadanandom A."/>
            <person name="Savidor A."/>
            <person name="Schornack S."/>
            <person name="Schwartz D.C."/>
            <person name="Schumann U.D."/>
            <person name="Schwessinger B."/>
            <person name="Seyer L."/>
            <person name="Sharpe T."/>
            <person name="Silvar C."/>
            <person name="Song J."/>
            <person name="Studholme D.J."/>
            <person name="Sykes S."/>
            <person name="Thines M."/>
            <person name="van de Vondervoort P.J."/>
            <person name="Phuntumart V."/>
            <person name="Wawra S."/>
            <person name="Weide R."/>
            <person name="Win J."/>
            <person name="Young C."/>
            <person name="Zhou S."/>
            <person name="Fry W."/>
            <person name="Meyers B.C."/>
            <person name="van West P."/>
            <person name="Ristaino J."/>
            <person name="Govers F."/>
            <person name="Birch P.R."/>
            <person name="Whisson S.C."/>
            <person name="Judelson H.S."/>
            <person name="Nusbaum C."/>
        </authorList>
    </citation>
    <scope>NUCLEOTIDE SEQUENCE [LARGE SCALE GENOMIC DNA]</scope>
    <source>
        <strain evidence="3">T30-4</strain>
    </source>
</reference>
<keyword evidence="3" id="KW-1185">Reference proteome</keyword>
<protein>
    <submittedName>
        <fullName evidence="2">Secreted RxLR effector peptide protein, putative</fullName>
    </submittedName>
</protein>
<feature type="signal peptide" evidence="1">
    <location>
        <begin position="1"/>
        <end position="21"/>
    </location>
</feature>
<dbReference type="InParanoid" id="D0NVA0"/>
<proteinExistence type="predicted"/>
<dbReference type="OrthoDB" id="102701at2759"/>
<dbReference type="PROSITE" id="PS51257">
    <property type="entry name" value="PROKAR_LIPOPROTEIN"/>
    <property type="match status" value="1"/>
</dbReference>
<dbReference type="Proteomes" id="UP000006643">
    <property type="component" value="Unassembled WGS sequence"/>
</dbReference>
<name>D0NVA0_PHYIT</name>
<feature type="non-terminal residue" evidence="2">
    <location>
        <position position="157"/>
    </location>
</feature>
<feature type="chain" id="PRO_5003013097" evidence="1">
    <location>
        <begin position="22"/>
        <end position="157"/>
    </location>
</feature>
<evidence type="ECO:0000313" key="2">
    <source>
        <dbReference type="EMBL" id="EEY66572.1"/>
    </source>
</evidence>
<organism evidence="2 3">
    <name type="scientific">Phytophthora infestans (strain T30-4)</name>
    <name type="common">Potato late blight agent</name>
    <dbReference type="NCBI Taxonomy" id="403677"/>
    <lineage>
        <taxon>Eukaryota</taxon>
        <taxon>Sar</taxon>
        <taxon>Stramenopiles</taxon>
        <taxon>Oomycota</taxon>
        <taxon>Peronosporomycetes</taxon>
        <taxon>Peronosporales</taxon>
        <taxon>Peronosporaceae</taxon>
        <taxon>Phytophthora</taxon>
    </lineage>
</organism>
<dbReference type="KEGG" id="pif:PITG_17214"/>